<dbReference type="Gene3D" id="3.30.465.10">
    <property type="match status" value="1"/>
</dbReference>
<dbReference type="HOGENOM" id="CLU_018354_10_0_1"/>
<dbReference type="InterPro" id="IPR016166">
    <property type="entry name" value="FAD-bd_PCMH"/>
</dbReference>
<evidence type="ECO:0000256" key="3">
    <source>
        <dbReference type="ARBA" id="ARBA00022630"/>
    </source>
</evidence>
<dbReference type="Gene3D" id="3.40.462.20">
    <property type="match status" value="1"/>
</dbReference>
<evidence type="ECO:0000256" key="1">
    <source>
        <dbReference type="ARBA" id="ARBA00001974"/>
    </source>
</evidence>
<keyword evidence="8" id="KW-1185">Reference proteome</keyword>
<keyword evidence="5" id="KW-0560">Oxidoreductase</keyword>
<dbReference type="InterPro" id="IPR050416">
    <property type="entry name" value="FAD-linked_Oxidoreductase"/>
</dbReference>
<organism evidence="7 8">
    <name type="scientific">[Torrubiella] hemipterigena</name>
    <dbReference type="NCBI Taxonomy" id="1531966"/>
    <lineage>
        <taxon>Eukaryota</taxon>
        <taxon>Fungi</taxon>
        <taxon>Dikarya</taxon>
        <taxon>Ascomycota</taxon>
        <taxon>Pezizomycotina</taxon>
        <taxon>Sordariomycetes</taxon>
        <taxon>Hypocreomycetidae</taxon>
        <taxon>Hypocreales</taxon>
        <taxon>Clavicipitaceae</taxon>
        <taxon>Clavicipitaceae incertae sedis</taxon>
        <taxon>'Torrubiella' clade</taxon>
    </lineage>
</organism>
<dbReference type="OrthoDB" id="415825at2759"/>
<evidence type="ECO:0000313" key="7">
    <source>
        <dbReference type="EMBL" id="CEJ81143.1"/>
    </source>
</evidence>
<sequence length="504" mass="53591">MSATKAHLSPNNITQLNVLLQPANHALITKTSDPDKYKSCIARWSSAAIKEAGAVLVPETMEAVQIAVKFASQNNIDLAVRGGGHSTSASSSTDGGLLIDLGRSSKFTQVTVDQSKKHLHVGGGAIWGQVDDAGFAAGLATVGGTVADTGVGGLTLGGGYGFLSGKLGLTIDNLVSVTLVTANGDSLTVNKDENAELFWALRGAGHNFGVAVEFVLQGHAYGTGPAEEREAGGADGGQAYAGMLIFSPDKLDPVITLMNKMYGVGGTVGTSGAGGFAFARPPPMGGAVVIICPVIWHGDEASGRAAFQELIDLGPIVEDVKMIDYPGINRLFQFAPQIRASMKGLTFTLPMRNEFAQQVLASYTKFTDSVQDASDSLVLFELFDPTVVDAKATNTDMAFSNRGHHFNGMAGSVWQKEENDQTCRLWGREVAALFQQELEQNRGAASTTVVPNNTDAVMMYGNYEQSHDRARSVFGANYERLQKLKAQYDPTNVFNKQFRIEPQA</sequence>
<protein>
    <recommendedName>
        <fullName evidence="6">FAD-binding PCMH-type domain-containing protein</fullName>
    </recommendedName>
</protein>
<dbReference type="InterPro" id="IPR016169">
    <property type="entry name" value="FAD-bd_PCMH_sub2"/>
</dbReference>
<dbReference type="AlphaFoldDB" id="A0A0A1SLK4"/>
<comment type="cofactor">
    <cofactor evidence="1">
        <name>FAD</name>
        <dbReference type="ChEBI" id="CHEBI:57692"/>
    </cofactor>
</comment>
<dbReference type="Proteomes" id="UP000039046">
    <property type="component" value="Unassembled WGS sequence"/>
</dbReference>
<evidence type="ECO:0000313" key="8">
    <source>
        <dbReference type="Proteomes" id="UP000039046"/>
    </source>
</evidence>
<dbReference type="SUPFAM" id="SSF56176">
    <property type="entry name" value="FAD-binding/transporter-associated domain-like"/>
    <property type="match status" value="1"/>
</dbReference>
<evidence type="ECO:0000259" key="6">
    <source>
        <dbReference type="PROSITE" id="PS51387"/>
    </source>
</evidence>
<accession>A0A0A1SLK4</accession>
<dbReference type="GO" id="GO:0016491">
    <property type="term" value="F:oxidoreductase activity"/>
    <property type="evidence" value="ECO:0007669"/>
    <property type="project" value="UniProtKB-KW"/>
</dbReference>
<dbReference type="STRING" id="1531966.A0A0A1SLK4"/>
<dbReference type="Pfam" id="PF01565">
    <property type="entry name" value="FAD_binding_4"/>
    <property type="match status" value="1"/>
</dbReference>
<dbReference type="PANTHER" id="PTHR42973">
    <property type="entry name" value="BINDING OXIDOREDUCTASE, PUTATIVE (AFU_ORTHOLOGUE AFUA_1G17690)-RELATED"/>
    <property type="match status" value="1"/>
</dbReference>
<feature type="domain" description="FAD-binding PCMH-type" evidence="6">
    <location>
        <begin position="48"/>
        <end position="221"/>
    </location>
</feature>
<keyword evidence="4" id="KW-0274">FAD</keyword>
<evidence type="ECO:0000256" key="4">
    <source>
        <dbReference type="ARBA" id="ARBA00022827"/>
    </source>
</evidence>
<gene>
    <name evidence="7" type="ORF">VHEMI01288</name>
</gene>
<reference evidence="7 8" key="1">
    <citation type="journal article" date="2015" name="Genome Announc.">
        <title>Draft Genome Sequence and Gene Annotation of the Entomopathogenic Fungus Verticillium hemipterigenum.</title>
        <authorList>
            <person name="Horn F."/>
            <person name="Habel A."/>
            <person name="Scharf D.H."/>
            <person name="Dworschak J."/>
            <person name="Brakhage A.A."/>
            <person name="Guthke R."/>
            <person name="Hertweck C."/>
            <person name="Linde J."/>
        </authorList>
    </citation>
    <scope>NUCLEOTIDE SEQUENCE [LARGE SCALE GENOMIC DNA]</scope>
</reference>
<dbReference type="InterPro" id="IPR016167">
    <property type="entry name" value="FAD-bd_PCMH_sub1"/>
</dbReference>
<dbReference type="PANTHER" id="PTHR42973:SF39">
    <property type="entry name" value="FAD-BINDING PCMH-TYPE DOMAIN-CONTAINING PROTEIN"/>
    <property type="match status" value="1"/>
</dbReference>
<comment type="similarity">
    <text evidence="2">Belongs to the oxygen-dependent FAD-linked oxidoreductase family.</text>
</comment>
<dbReference type="Gene3D" id="3.30.43.10">
    <property type="entry name" value="Uridine Diphospho-n-acetylenolpyruvylglucosamine Reductase, domain 2"/>
    <property type="match status" value="1"/>
</dbReference>
<dbReference type="InterPro" id="IPR012951">
    <property type="entry name" value="BBE"/>
</dbReference>
<dbReference type="GO" id="GO:0071949">
    <property type="term" value="F:FAD binding"/>
    <property type="evidence" value="ECO:0007669"/>
    <property type="project" value="InterPro"/>
</dbReference>
<dbReference type="EMBL" id="CDHN01000001">
    <property type="protein sequence ID" value="CEJ81143.1"/>
    <property type="molecule type" value="Genomic_DNA"/>
</dbReference>
<dbReference type="InterPro" id="IPR006094">
    <property type="entry name" value="Oxid_FAD_bind_N"/>
</dbReference>
<keyword evidence="3" id="KW-0285">Flavoprotein</keyword>
<name>A0A0A1SLK4_9HYPO</name>
<dbReference type="PROSITE" id="PS51387">
    <property type="entry name" value="FAD_PCMH"/>
    <property type="match status" value="1"/>
</dbReference>
<evidence type="ECO:0000256" key="5">
    <source>
        <dbReference type="ARBA" id="ARBA00023002"/>
    </source>
</evidence>
<proteinExistence type="inferred from homology"/>
<dbReference type="InterPro" id="IPR036318">
    <property type="entry name" value="FAD-bd_PCMH-like_sf"/>
</dbReference>
<evidence type="ECO:0000256" key="2">
    <source>
        <dbReference type="ARBA" id="ARBA00005466"/>
    </source>
</evidence>
<dbReference type="Pfam" id="PF08031">
    <property type="entry name" value="BBE"/>
    <property type="match status" value="1"/>
</dbReference>